<dbReference type="PRINTS" id="PR00398">
    <property type="entry name" value="STRDHORMONER"/>
</dbReference>
<dbReference type="PROSITE" id="PS51030">
    <property type="entry name" value="NUCLEAR_REC_DBD_2"/>
    <property type="match status" value="1"/>
</dbReference>
<feature type="compositionally biased region" description="Low complexity" evidence="9">
    <location>
        <begin position="376"/>
        <end position="394"/>
    </location>
</feature>
<reference evidence="12" key="1">
    <citation type="journal article" date="2011" name="Genome Biol.">
        <title>The draft genome of the carcinogenic human liver fluke Clonorchis sinensis.</title>
        <authorList>
            <person name="Wang X."/>
            <person name="Chen W."/>
            <person name="Huang Y."/>
            <person name="Sun J."/>
            <person name="Men J."/>
            <person name="Liu H."/>
            <person name="Luo F."/>
            <person name="Guo L."/>
            <person name="Lv X."/>
            <person name="Deng C."/>
            <person name="Zhou C."/>
            <person name="Fan Y."/>
            <person name="Li X."/>
            <person name="Huang L."/>
            <person name="Hu Y."/>
            <person name="Liang C."/>
            <person name="Hu X."/>
            <person name="Xu J."/>
            <person name="Yu X."/>
        </authorList>
    </citation>
    <scope>NUCLEOTIDE SEQUENCE [LARGE SCALE GENOMIC DNA]</scope>
    <source>
        <strain evidence="12">Henan</strain>
    </source>
</reference>
<keyword evidence="6" id="KW-0804">Transcription</keyword>
<feature type="region of interest" description="Disordered" evidence="9">
    <location>
        <begin position="921"/>
        <end position="1010"/>
    </location>
</feature>
<dbReference type="SUPFAM" id="SSF57716">
    <property type="entry name" value="Glucocorticoid receptor-like (DNA-binding domain)"/>
    <property type="match status" value="1"/>
</dbReference>
<evidence type="ECO:0000313" key="12">
    <source>
        <dbReference type="EMBL" id="GAA29255.2"/>
    </source>
</evidence>
<feature type="region of interest" description="Disordered" evidence="9">
    <location>
        <begin position="514"/>
        <end position="577"/>
    </location>
</feature>
<dbReference type="InterPro" id="IPR001723">
    <property type="entry name" value="Nuclear_hrmn_rcpt"/>
</dbReference>
<dbReference type="SMART" id="SM00399">
    <property type="entry name" value="ZnF_C4"/>
    <property type="match status" value="1"/>
</dbReference>
<feature type="compositionally biased region" description="Polar residues" evidence="9">
    <location>
        <begin position="293"/>
        <end position="313"/>
    </location>
</feature>
<feature type="domain" description="Nuclear receptor" evidence="10">
    <location>
        <begin position="788"/>
        <end position="919"/>
    </location>
</feature>
<dbReference type="InterPro" id="IPR001628">
    <property type="entry name" value="Znf_hrmn_rcpt"/>
</dbReference>
<dbReference type="EMBL" id="DF143662">
    <property type="protein sequence ID" value="GAA29255.2"/>
    <property type="molecule type" value="Genomic_DNA"/>
</dbReference>
<keyword evidence="13" id="KW-1185">Reference proteome</keyword>
<name>H2KT52_CLOSI</name>
<dbReference type="PANTHER" id="PTHR24083">
    <property type="entry name" value="NUCLEAR HORMONE RECEPTOR"/>
    <property type="match status" value="1"/>
</dbReference>
<dbReference type="GO" id="GO:0008270">
    <property type="term" value="F:zinc ion binding"/>
    <property type="evidence" value="ECO:0007669"/>
    <property type="project" value="UniProtKB-KW"/>
</dbReference>
<reference key="2">
    <citation type="submission" date="2011-10" db="EMBL/GenBank/DDBJ databases">
        <title>The genome and transcriptome sequence of Clonorchis sinensis provide insights into the carcinogenic liver fluke.</title>
        <authorList>
            <person name="Wang X."/>
            <person name="Huang Y."/>
            <person name="Chen W."/>
            <person name="Liu H."/>
            <person name="Guo L."/>
            <person name="Chen Y."/>
            <person name="Luo F."/>
            <person name="Zhou W."/>
            <person name="Sun J."/>
            <person name="Mao Q."/>
            <person name="Liang P."/>
            <person name="Zhou C."/>
            <person name="Tian Y."/>
            <person name="Men J."/>
            <person name="Lv X."/>
            <person name="Huang L."/>
            <person name="Zhou J."/>
            <person name="Hu Y."/>
            <person name="Li R."/>
            <person name="Zhang F."/>
            <person name="Lei H."/>
            <person name="Li X."/>
            <person name="Hu X."/>
            <person name="Liang C."/>
            <person name="Xu J."/>
            <person name="Wu Z."/>
            <person name="Yu X."/>
        </authorList>
    </citation>
    <scope>NUCLEOTIDE SEQUENCE</scope>
    <source>
        <strain>Henan</strain>
    </source>
</reference>
<dbReference type="InterPro" id="IPR035500">
    <property type="entry name" value="NHR-like_dom_sf"/>
</dbReference>
<feature type="domain" description="NR LBD" evidence="11">
    <location>
        <begin position="1056"/>
        <end position="1298"/>
    </location>
</feature>
<evidence type="ECO:0000259" key="11">
    <source>
        <dbReference type="PROSITE" id="PS51843"/>
    </source>
</evidence>
<dbReference type="SMART" id="SM00430">
    <property type="entry name" value="HOLI"/>
    <property type="match status" value="1"/>
</dbReference>
<keyword evidence="5" id="KW-0238">DNA-binding</keyword>
<feature type="compositionally biased region" description="Basic and acidic residues" evidence="9">
    <location>
        <begin position="956"/>
        <end position="978"/>
    </location>
</feature>
<dbReference type="Gene3D" id="3.30.50.10">
    <property type="entry name" value="Erythroid Transcription Factor GATA-1, subunit A"/>
    <property type="match status" value="1"/>
</dbReference>
<evidence type="ECO:0000256" key="4">
    <source>
        <dbReference type="ARBA" id="ARBA00023015"/>
    </source>
</evidence>
<protein>
    <submittedName>
        <fullName evidence="12">Retinoic acid receptor RXR-gamma</fullName>
    </submittedName>
</protein>
<feature type="compositionally biased region" description="Low complexity" evidence="9">
    <location>
        <begin position="1324"/>
        <end position="1337"/>
    </location>
</feature>
<evidence type="ECO:0000256" key="2">
    <source>
        <dbReference type="ARBA" id="ARBA00022771"/>
    </source>
</evidence>
<dbReference type="InterPro" id="IPR000536">
    <property type="entry name" value="Nucl_hrmn_rcpt_lig-bd"/>
</dbReference>
<keyword evidence="2" id="KW-0863">Zinc-finger</keyword>
<dbReference type="InterPro" id="IPR050274">
    <property type="entry name" value="Nuclear_hormone_rcpt_NR2"/>
</dbReference>
<feature type="region of interest" description="Disordered" evidence="9">
    <location>
        <begin position="630"/>
        <end position="653"/>
    </location>
</feature>
<dbReference type="GO" id="GO:0003700">
    <property type="term" value="F:DNA-binding transcription factor activity"/>
    <property type="evidence" value="ECO:0007669"/>
    <property type="project" value="InterPro"/>
</dbReference>
<dbReference type="Pfam" id="PF00104">
    <property type="entry name" value="Hormone_recep"/>
    <property type="match status" value="1"/>
</dbReference>
<keyword evidence="8" id="KW-0539">Nucleus</keyword>
<accession>H2KT52</accession>
<feature type="compositionally biased region" description="Basic and acidic residues" evidence="9">
    <location>
        <begin position="527"/>
        <end position="544"/>
    </location>
</feature>
<evidence type="ECO:0000256" key="8">
    <source>
        <dbReference type="ARBA" id="ARBA00023242"/>
    </source>
</evidence>
<organism evidence="12 13">
    <name type="scientific">Clonorchis sinensis</name>
    <name type="common">Chinese liver fluke</name>
    <dbReference type="NCBI Taxonomy" id="79923"/>
    <lineage>
        <taxon>Eukaryota</taxon>
        <taxon>Metazoa</taxon>
        <taxon>Spiralia</taxon>
        <taxon>Lophotrochozoa</taxon>
        <taxon>Platyhelminthes</taxon>
        <taxon>Trematoda</taxon>
        <taxon>Digenea</taxon>
        <taxon>Opisthorchiida</taxon>
        <taxon>Opisthorchiata</taxon>
        <taxon>Opisthorchiidae</taxon>
        <taxon>Clonorchis</taxon>
    </lineage>
</organism>
<feature type="region of interest" description="Disordered" evidence="9">
    <location>
        <begin position="1318"/>
        <end position="1358"/>
    </location>
</feature>
<dbReference type="InterPro" id="IPR013088">
    <property type="entry name" value="Znf_NHR/GATA"/>
</dbReference>
<dbReference type="PRINTS" id="PR00047">
    <property type="entry name" value="STROIDFINGER"/>
</dbReference>
<dbReference type="Gene3D" id="1.10.565.10">
    <property type="entry name" value="Retinoid X Receptor"/>
    <property type="match status" value="1"/>
</dbReference>
<evidence type="ECO:0000313" key="13">
    <source>
        <dbReference type="Proteomes" id="UP000008909"/>
    </source>
</evidence>
<evidence type="ECO:0000256" key="1">
    <source>
        <dbReference type="ARBA" id="ARBA00022723"/>
    </source>
</evidence>
<dbReference type="Proteomes" id="UP000008909">
    <property type="component" value="Unassembled WGS sequence"/>
</dbReference>
<feature type="compositionally biased region" description="Polar residues" evidence="9">
    <location>
        <begin position="980"/>
        <end position="993"/>
    </location>
</feature>
<evidence type="ECO:0000259" key="10">
    <source>
        <dbReference type="PROSITE" id="PS51030"/>
    </source>
</evidence>
<keyword evidence="1" id="KW-0479">Metal-binding</keyword>
<dbReference type="PROSITE" id="PS51843">
    <property type="entry name" value="NR_LBD"/>
    <property type="match status" value="1"/>
</dbReference>
<feature type="compositionally biased region" description="Polar residues" evidence="9">
    <location>
        <begin position="923"/>
        <end position="939"/>
    </location>
</feature>
<proteinExistence type="predicted"/>
<evidence type="ECO:0000256" key="9">
    <source>
        <dbReference type="SAM" id="MobiDB-lite"/>
    </source>
</evidence>
<evidence type="ECO:0000256" key="3">
    <source>
        <dbReference type="ARBA" id="ARBA00022833"/>
    </source>
</evidence>
<gene>
    <name evidence="12" type="ORF">CLF_111710</name>
</gene>
<dbReference type="GO" id="GO:0043565">
    <property type="term" value="F:sequence-specific DNA binding"/>
    <property type="evidence" value="ECO:0007669"/>
    <property type="project" value="InterPro"/>
</dbReference>
<evidence type="ECO:0000256" key="6">
    <source>
        <dbReference type="ARBA" id="ARBA00023163"/>
    </source>
</evidence>
<keyword evidence="3" id="KW-0862">Zinc</keyword>
<evidence type="ECO:0000256" key="5">
    <source>
        <dbReference type="ARBA" id="ARBA00023125"/>
    </source>
</evidence>
<feature type="region of interest" description="Disordered" evidence="9">
    <location>
        <begin position="368"/>
        <end position="394"/>
    </location>
</feature>
<feature type="region of interest" description="Disordered" evidence="9">
    <location>
        <begin position="1137"/>
        <end position="1181"/>
    </location>
</feature>
<dbReference type="SUPFAM" id="SSF48508">
    <property type="entry name" value="Nuclear receptor ligand-binding domain"/>
    <property type="match status" value="1"/>
</dbReference>
<keyword evidence="7 12" id="KW-0675">Receptor</keyword>
<feature type="region of interest" description="Disordered" evidence="9">
    <location>
        <begin position="293"/>
        <end position="326"/>
    </location>
</feature>
<evidence type="ECO:0000256" key="7">
    <source>
        <dbReference type="ARBA" id="ARBA00023170"/>
    </source>
</evidence>
<dbReference type="CDD" id="cd06956">
    <property type="entry name" value="NR_DBD_RXR"/>
    <property type="match status" value="1"/>
</dbReference>
<keyword evidence="4" id="KW-0805">Transcription regulation</keyword>
<dbReference type="Pfam" id="PF00105">
    <property type="entry name" value="zf-C4"/>
    <property type="match status" value="1"/>
</dbReference>
<sequence>MTSSSFPPFSGTLPFNTGTSLANPCSDASVMHGSGLDIPHDVFLSMTSQHSGSGSGPAVEDLTVDDLDRVATSSFELISRLVDAEGLAEVDLVSADALDLGSFLSAVDYDSAKLTKPTTTSARGSDSVVSPTTSIGSFPALQSYAVSLATPIPDAASTPAVLGSPLSSSIELSSSSDSAKVTTSCSMSNSLLDRLPPLRATPLVVTTPPSQDTVQYNTNPTCQIAYSNDSQPRNVTNNILSPIRSPADRGYANYTTPTRVHANYVAVPPVLGGPSATSLNQLNHFAHEFNGSNPVSVLHSPTQQPLPSHISPTPQQPSPFGRATNLASHPTIHSAETNRRSLAPVNLQYSTLVQASPVPPLVRLFADSQHPTVPGSHQPHVSHPHSSSSSSSQPVYSMLAFPPTMKMALPSCCTGNLTPVPMQARVATVFMNGGTHGAADYQQQQYSSRNQSSTSLTPNLLPVYSPMDSAPARGVPFDLQSLNVSSNTLYNASLTAATARSGFTQGGAATLISQQRRGQTVFPSKPEGLEFHQHQSYRSLDRRTRSSIQPKGHRRRSNTKQQQQQQPTPSSVECDPSSAGFYPLEHVMSREKCISQISPVQHSSVAPASAPDSSLTCFVAGTSPVPTSMIHHRHSDPQPGAYPQPSYDSPCASSPRLANVTSTIAAATLIAPVPILTNCQLEPVLLTSPNTPSKHSPHTSFPSVSDVSQRHQQTVNLSILSPFLTGESAATASVASISPGIDCATTHLSAAMHSGRVVRGGFLRSMSTSSTGSAVSVDSVSSTTTGLGYACQVCGDRACGKHYGECTISFYDFLTEHTTHMLAGSSSTAHYRFRPSLVQSCRRSSQVSVNHVLREHQIVRVFSCEGCKGFFRRTVRRELVYTCRDSQSCQIDRRLRNRCQFCRYHKCLQVGMRREAVQEERNQLNQSCTSTDSPANSGAGSPDALGSSSSFNIDETPVHSDDQPTALFDHKPVGERAPKGSTSLVSLSTTKQYDQTHEQTRQSDFSTSPRAIDTTGQLSYISPPQSLDCIGSAEKVLHDYHQCWLAQRRGQDIRKDQNADDDNSVNAQSGIQIQQADLPFIDCPAQELPLRALLAWSEQVPFFTNFPDAVRLTLLKSACFELLLSQLVFRSTLRFSGQTSVDCSPNDEHSDPEYELLAHSQPPNPPSSCDQPVTGSNRSDKSVPSLVHAAALQLQPLRLQPAELGSIKLIILLNPETVGLPSECRAQVESARDQVYAGLEYNCSQLWPNAPHGRMGRLLLRIPALHLLALRVRALLDDDSGVIRIHDLLERLYNSSLEKTSTPVRVLEQEAITEPTGLCESVIPPSSHSDSSLSLPSTDKAKSSPLEPIPSSTDYINL</sequence>
<feature type="compositionally biased region" description="Polar residues" evidence="9">
    <location>
        <begin position="1167"/>
        <end position="1177"/>
    </location>
</feature>